<gene>
    <name evidence="1" type="ORF">KIN20_022941</name>
</gene>
<evidence type="ECO:0000313" key="2">
    <source>
        <dbReference type="Proteomes" id="UP001196413"/>
    </source>
</evidence>
<accession>A0AAD5NBW4</accession>
<keyword evidence="2" id="KW-1185">Reference proteome</keyword>
<dbReference type="Proteomes" id="UP001196413">
    <property type="component" value="Unassembled WGS sequence"/>
</dbReference>
<proteinExistence type="predicted"/>
<name>A0AAD5NBW4_PARTN</name>
<organism evidence="1 2">
    <name type="scientific">Parelaphostrongylus tenuis</name>
    <name type="common">Meningeal worm</name>
    <dbReference type="NCBI Taxonomy" id="148309"/>
    <lineage>
        <taxon>Eukaryota</taxon>
        <taxon>Metazoa</taxon>
        <taxon>Ecdysozoa</taxon>
        <taxon>Nematoda</taxon>
        <taxon>Chromadorea</taxon>
        <taxon>Rhabditida</taxon>
        <taxon>Rhabditina</taxon>
        <taxon>Rhabditomorpha</taxon>
        <taxon>Strongyloidea</taxon>
        <taxon>Metastrongylidae</taxon>
        <taxon>Parelaphostrongylus</taxon>
    </lineage>
</organism>
<dbReference type="AlphaFoldDB" id="A0AAD5NBW4"/>
<dbReference type="EMBL" id="JAHQIW010004628">
    <property type="protein sequence ID" value="KAJ1363149.1"/>
    <property type="molecule type" value="Genomic_DNA"/>
</dbReference>
<sequence length="200" mass="22338">MPLLRVHVREELTQPKGIVLLMRVIQKIVKYGVTHSANRFQLTKITDTCISNYLNAARLSVYLLTGTNGQINTSFVISSQELRIIVLVLSMSLSSLSLSSLPHCFALVIVVVVTTIILVDINLSDAVYSFTRGDTQPPHIIRSYGVYRLIAQINAVCGEFYSQGDKAHAIKQSSVANMPRDTKTFQNIAAFLWTIFFLFN</sequence>
<reference evidence="1" key="1">
    <citation type="submission" date="2021-06" db="EMBL/GenBank/DDBJ databases">
        <title>Parelaphostrongylus tenuis whole genome reference sequence.</title>
        <authorList>
            <person name="Garwood T.J."/>
            <person name="Larsen P.A."/>
            <person name="Fountain-Jones N.M."/>
            <person name="Garbe J.R."/>
            <person name="Macchietto M.G."/>
            <person name="Kania S.A."/>
            <person name="Gerhold R.W."/>
            <person name="Richards J.E."/>
            <person name="Wolf T.M."/>
        </authorList>
    </citation>
    <scope>NUCLEOTIDE SEQUENCE</scope>
    <source>
        <strain evidence="1">MNPRO001-30</strain>
        <tissue evidence="1">Meninges</tissue>
    </source>
</reference>
<protein>
    <submittedName>
        <fullName evidence="1">Uncharacterized protein</fullName>
    </submittedName>
</protein>
<evidence type="ECO:0000313" key="1">
    <source>
        <dbReference type="EMBL" id="KAJ1363149.1"/>
    </source>
</evidence>
<comment type="caution">
    <text evidence="1">The sequence shown here is derived from an EMBL/GenBank/DDBJ whole genome shotgun (WGS) entry which is preliminary data.</text>
</comment>